<organism evidence="1 2">
    <name type="scientific">Desulfovibrio ferrophilus</name>
    <dbReference type="NCBI Taxonomy" id="241368"/>
    <lineage>
        <taxon>Bacteria</taxon>
        <taxon>Pseudomonadati</taxon>
        <taxon>Thermodesulfobacteriota</taxon>
        <taxon>Desulfovibrionia</taxon>
        <taxon>Desulfovibrionales</taxon>
        <taxon>Desulfovibrionaceae</taxon>
        <taxon>Desulfovibrio</taxon>
    </lineage>
</organism>
<keyword evidence="2" id="KW-1185">Reference proteome</keyword>
<reference evidence="1 2" key="1">
    <citation type="journal article" date="2018" name="Sci. Adv.">
        <title>Multi-heme cytochromes provide a pathway for survival in energy-limited environments.</title>
        <authorList>
            <person name="Deng X."/>
            <person name="Dohmae N."/>
            <person name="Nealson K.H."/>
            <person name="Hashimoto K."/>
            <person name="Okamoto A."/>
        </authorList>
    </citation>
    <scope>NUCLEOTIDE SEQUENCE [LARGE SCALE GENOMIC DNA]</scope>
    <source>
        <strain evidence="1 2">IS5</strain>
    </source>
</reference>
<evidence type="ECO:0000313" key="1">
    <source>
        <dbReference type="EMBL" id="BBD07374.1"/>
    </source>
</evidence>
<keyword evidence="1" id="KW-0418">Kinase</keyword>
<keyword evidence="1" id="KW-0808">Transferase</keyword>
<dbReference type="Proteomes" id="UP000269883">
    <property type="component" value="Chromosome"/>
</dbReference>
<name>A0A2Z6AVV9_9BACT</name>
<dbReference type="Gene3D" id="1.10.287.130">
    <property type="match status" value="1"/>
</dbReference>
<accession>A0A2Z6AVV9</accession>
<protein>
    <submittedName>
        <fullName evidence="1">Histidine kinase A domain protein</fullName>
    </submittedName>
</protein>
<dbReference type="KEGG" id="dfl:DFE_0648"/>
<dbReference type="GO" id="GO:0016301">
    <property type="term" value="F:kinase activity"/>
    <property type="evidence" value="ECO:0007669"/>
    <property type="project" value="UniProtKB-KW"/>
</dbReference>
<sequence length="212" mass="22857">MLEQWDELGPAGLEFYGGTCASISHELKNSLALINENAGLMNDLLIRAQQGHPLDHEKVARIAERIAKHVGIANGTIANLNRFGHLIDEPRRQVDVYEAVALAVNLHLRLASQKRVEIVIESVDEGVQLMTRPFELGNILGACIKAALPAAQGTLSVQIATTESGVDIHFIGITPDALELPSGNAVKALLNALAATCEVRPENHCLTLGLRR</sequence>
<dbReference type="EMBL" id="AP017378">
    <property type="protein sequence ID" value="BBD07374.1"/>
    <property type="molecule type" value="Genomic_DNA"/>
</dbReference>
<dbReference type="AlphaFoldDB" id="A0A2Z6AVV9"/>
<dbReference type="RefSeq" id="WP_126376571.1">
    <property type="nucleotide sequence ID" value="NZ_AP017378.1"/>
</dbReference>
<gene>
    <name evidence="1" type="ORF">DFE_0648</name>
</gene>
<dbReference type="OrthoDB" id="5417790at2"/>
<proteinExistence type="predicted"/>
<evidence type="ECO:0000313" key="2">
    <source>
        <dbReference type="Proteomes" id="UP000269883"/>
    </source>
</evidence>